<feature type="transmembrane region" description="Helical" evidence="1">
    <location>
        <begin position="167"/>
        <end position="185"/>
    </location>
</feature>
<dbReference type="Gramene" id="ONI13025">
    <property type="protein sequence ID" value="ONI13025"/>
    <property type="gene ID" value="PRUPE_4G198300"/>
</dbReference>
<keyword evidence="1" id="KW-0472">Membrane</keyword>
<dbReference type="eggNOG" id="KOG1594">
    <property type="taxonomic scope" value="Eukaryota"/>
</dbReference>
<dbReference type="AlphaFoldDB" id="A0A251PRF8"/>
<keyword evidence="1" id="KW-1133">Transmembrane helix</keyword>
<organism evidence="2 3">
    <name type="scientific">Prunus persica</name>
    <name type="common">Peach</name>
    <name type="synonym">Amygdalus persica</name>
    <dbReference type="NCBI Taxonomy" id="3760"/>
    <lineage>
        <taxon>Eukaryota</taxon>
        <taxon>Viridiplantae</taxon>
        <taxon>Streptophyta</taxon>
        <taxon>Embryophyta</taxon>
        <taxon>Tracheophyta</taxon>
        <taxon>Spermatophyta</taxon>
        <taxon>Magnoliopsida</taxon>
        <taxon>eudicotyledons</taxon>
        <taxon>Gunneridae</taxon>
        <taxon>Pentapetalae</taxon>
        <taxon>rosids</taxon>
        <taxon>fabids</taxon>
        <taxon>Rosales</taxon>
        <taxon>Rosaceae</taxon>
        <taxon>Amygdaloideae</taxon>
        <taxon>Amygdaleae</taxon>
        <taxon>Prunus</taxon>
    </lineage>
</organism>
<proteinExistence type="predicted"/>
<evidence type="ECO:0000313" key="2">
    <source>
        <dbReference type="EMBL" id="ONI13025.1"/>
    </source>
</evidence>
<dbReference type="EMBL" id="CM007654">
    <property type="protein sequence ID" value="ONI13025.1"/>
    <property type="molecule type" value="Genomic_DNA"/>
</dbReference>
<reference evidence="2 3" key="1">
    <citation type="journal article" date="2013" name="Nat. Genet.">
        <title>The high-quality draft genome of peach (Prunus persica) identifies unique patterns of genetic diversity, domestication and genome evolution.</title>
        <authorList>
            <consortium name="International Peach Genome Initiative"/>
            <person name="Verde I."/>
            <person name="Abbott A.G."/>
            <person name="Scalabrin S."/>
            <person name="Jung S."/>
            <person name="Shu S."/>
            <person name="Marroni F."/>
            <person name="Zhebentyayeva T."/>
            <person name="Dettori M.T."/>
            <person name="Grimwood J."/>
            <person name="Cattonaro F."/>
            <person name="Zuccolo A."/>
            <person name="Rossini L."/>
            <person name="Jenkins J."/>
            <person name="Vendramin E."/>
            <person name="Meisel L.A."/>
            <person name="Decroocq V."/>
            <person name="Sosinski B."/>
            <person name="Prochnik S."/>
            <person name="Mitros T."/>
            <person name="Policriti A."/>
            <person name="Cipriani G."/>
            <person name="Dondini L."/>
            <person name="Ficklin S."/>
            <person name="Goodstein D.M."/>
            <person name="Xuan P."/>
            <person name="Del Fabbro C."/>
            <person name="Aramini V."/>
            <person name="Copetti D."/>
            <person name="Gonzalez S."/>
            <person name="Horner D.S."/>
            <person name="Falchi R."/>
            <person name="Lucas S."/>
            <person name="Mica E."/>
            <person name="Maldonado J."/>
            <person name="Lazzari B."/>
            <person name="Bielenberg D."/>
            <person name="Pirona R."/>
            <person name="Miculan M."/>
            <person name="Barakat A."/>
            <person name="Testolin R."/>
            <person name="Stella A."/>
            <person name="Tartarini S."/>
            <person name="Tonutti P."/>
            <person name="Arus P."/>
            <person name="Orellana A."/>
            <person name="Wells C."/>
            <person name="Main D."/>
            <person name="Vizzotto G."/>
            <person name="Silva H."/>
            <person name="Salamini F."/>
            <person name="Schmutz J."/>
            <person name="Morgante M."/>
            <person name="Rokhsar D.S."/>
        </authorList>
    </citation>
    <scope>NUCLEOTIDE SEQUENCE [LARGE SCALE GENOMIC DNA]</scope>
    <source>
        <strain evidence="3">cv. Nemared</strain>
    </source>
</reference>
<keyword evidence="1" id="KW-0812">Transmembrane</keyword>
<keyword evidence="3" id="KW-1185">Reference proteome</keyword>
<evidence type="ECO:0000313" key="3">
    <source>
        <dbReference type="Proteomes" id="UP000006882"/>
    </source>
</evidence>
<protein>
    <submittedName>
        <fullName evidence="2">Uncharacterized protein</fullName>
    </submittedName>
</protein>
<evidence type="ECO:0000256" key="1">
    <source>
        <dbReference type="SAM" id="Phobius"/>
    </source>
</evidence>
<dbReference type="Proteomes" id="UP000006882">
    <property type="component" value="Chromosome G4"/>
</dbReference>
<name>A0A251PRF8_PRUPE</name>
<sequence>MMVTRMQISRKYNRKEIHTRLLHIHGGPAILVLQPWSVVRVVGKGPARADDQVWAKAQPYQPLTTQLRARKEESICMHALEEPKKAQQEEEKKKHEEVRVEGLETIDYFDNLARRERFTEQADAITFDGEFSQQLVAKPIHLQHLFFQFQLYFKVAGLRTWGFCSRFLGLFQTVVFSIMFFKVAGL</sequence>
<gene>
    <name evidence="2" type="ORF">PRUPE_4G198300</name>
</gene>
<accession>A0A251PRF8</accession>
<dbReference type="STRING" id="3760.A0A251PRF8"/>